<dbReference type="InterPro" id="IPR014087">
    <property type="entry name" value="Carboxybiuret_hydro_AtzE"/>
</dbReference>
<reference evidence="3" key="1">
    <citation type="journal article" date="2019" name="Int. J. Syst. Evol. Microbiol.">
        <title>The Global Catalogue of Microorganisms (GCM) 10K type strain sequencing project: providing services to taxonomists for standard genome sequencing and annotation.</title>
        <authorList>
            <consortium name="The Broad Institute Genomics Platform"/>
            <consortium name="The Broad Institute Genome Sequencing Center for Infectious Disease"/>
            <person name="Wu L."/>
            <person name="Ma J."/>
        </authorList>
    </citation>
    <scope>NUCLEOTIDE SEQUENCE [LARGE SCALE GENOMIC DNA]</scope>
    <source>
        <strain evidence="3">CCM 7491</strain>
    </source>
</reference>
<sequence length="448" mass="46731">MTVFETAEAVRSGRLSALQVARAALDRVEQRNGAVNAVTRILRDRALARAEAVDISLSRGIDPGPLAGVPFAVKDLFDVEGLPTTAGAGRLRQAAPATDDAAAIRRLSDAGAVLVGTLNMDEFAYGFVTDNAQWGVTRNPHDLARFAGGSSGGSAAAVAAGMVPFSLGSDTNGSIRIPASLCGIYGTKPTHASLPMKGVYPFVHTLDDIGIFTRSAHDLAIVDSVLRADAGDETCRALQRPALLSGWFGANLSPCMSRALARLSSQLGGLPLVDLPNVARARSAAFLITAFEGGRQHRDALVADALSYDPATRDRLLAGAAVPDHVYAAALAYRDVFAAAVDAALAQYEVLIAPATFGPAPFIDDPFIPIDGSMQPARANLGLYTQPISFLGVPVIAAPLPVNGLPMGVQLIAAKGRDGDLIAFAQSLEAQGLIQGRCAWQEKSDDNQ</sequence>
<organism evidence="2 3">
    <name type="scientific">Sphingobium rhizovicinum</name>
    <dbReference type="NCBI Taxonomy" id="432308"/>
    <lineage>
        <taxon>Bacteria</taxon>
        <taxon>Pseudomonadati</taxon>
        <taxon>Pseudomonadota</taxon>
        <taxon>Alphaproteobacteria</taxon>
        <taxon>Sphingomonadales</taxon>
        <taxon>Sphingomonadaceae</taxon>
        <taxon>Sphingobium</taxon>
    </lineage>
</organism>
<dbReference type="InterPro" id="IPR023631">
    <property type="entry name" value="Amidase_dom"/>
</dbReference>
<keyword evidence="3" id="KW-1185">Reference proteome</keyword>
<gene>
    <name evidence="2" type="ORF">ACFOKF_24160</name>
</gene>
<dbReference type="RefSeq" id="WP_099231951.1">
    <property type="nucleotide sequence ID" value="NZ_JBHRVU010000005.1"/>
</dbReference>
<accession>A0ABV7NPF6</accession>
<dbReference type="Proteomes" id="UP001595681">
    <property type="component" value="Unassembled WGS sequence"/>
</dbReference>
<proteinExistence type="predicted"/>
<comment type="caution">
    <text evidence="2">The sequence shown here is derived from an EMBL/GenBank/DDBJ whole genome shotgun (WGS) entry which is preliminary data.</text>
</comment>
<protein>
    <submittedName>
        <fullName evidence="2">AtzE family amidohydrolase</fullName>
    </submittedName>
</protein>
<dbReference type="PANTHER" id="PTHR11895:SF172">
    <property type="entry name" value="GLUTAMYL-TRNA(GLN) AMIDOTRANSFERASE"/>
    <property type="match status" value="1"/>
</dbReference>
<evidence type="ECO:0000259" key="1">
    <source>
        <dbReference type="Pfam" id="PF01425"/>
    </source>
</evidence>
<evidence type="ECO:0000313" key="2">
    <source>
        <dbReference type="EMBL" id="MFC3444245.1"/>
    </source>
</evidence>
<dbReference type="SUPFAM" id="SSF75304">
    <property type="entry name" value="Amidase signature (AS) enzymes"/>
    <property type="match status" value="1"/>
</dbReference>
<dbReference type="Gene3D" id="3.90.1300.10">
    <property type="entry name" value="Amidase signature (AS) domain"/>
    <property type="match status" value="1"/>
</dbReference>
<dbReference type="PANTHER" id="PTHR11895">
    <property type="entry name" value="TRANSAMIDASE"/>
    <property type="match status" value="1"/>
</dbReference>
<dbReference type="NCBIfam" id="NF006631">
    <property type="entry name" value="PRK09201.1"/>
    <property type="match status" value="1"/>
</dbReference>
<dbReference type="InterPro" id="IPR036928">
    <property type="entry name" value="AS_sf"/>
</dbReference>
<dbReference type="NCBIfam" id="TIGR02715">
    <property type="entry name" value="amido_AtzE"/>
    <property type="match status" value="1"/>
</dbReference>
<feature type="domain" description="Amidase" evidence="1">
    <location>
        <begin position="20"/>
        <end position="235"/>
    </location>
</feature>
<name>A0ABV7NPF6_9SPHN</name>
<feature type="domain" description="Amidase" evidence="1">
    <location>
        <begin position="314"/>
        <end position="421"/>
    </location>
</feature>
<dbReference type="Pfam" id="PF01425">
    <property type="entry name" value="Amidase"/>
    <property type="match status" value="2"/>
</dbReference>
<evidence type="ECO:0000313" key="3">
    <source>
        <dbReference type="Proteomes" id="UP001595681"/>
    </source>
</evidence>
<dbReference type="InterPro" id="IPR000120">
    <property type="entry name" value="Amidase"/>
</dbReference>
<dbReference type="EMBL" id="JBHRVU010000005">
    <property type="protein sequence ID" value="MFC3444245.1"/>
    <property type="molecule type" value="Genomic_DNA"/>
</dbReference>